<dbReference type="Proteomes" id="UP000229901">
    <property type="component" value="Unassembled WGS sequence"/>
</dbReference>
<keyword evidence="1" id="KW-0472">Membrane</keyword>
<protein>
    <submittedName>
        <fullName evidence="2">Uncharacterized protein</fullName>
    </submittedName>
</protein>
<keyword evidence="1" id="KW-0812">Transmembrane</keyword>
<dbReference type="AlphaFoldDB" id="A0A2H0V5W3"/>
<comment type="caution">
    <text evidence="2">The sequence shown here is derived from an EMBL/GenBank/DDBJ whole genome shotgun (WGS) entry which is preliminary data.</text>
</comment>
<feature type="transmembrane region" description="Helical" evidence="1">
    <location>
        <begin position="67"/>
        <end position="87"/>
    </location>
</feature>
<evidence type="ECO:0000256" key="1">
    <source>
        <dbReference type="SAM" id="Phobius"/>
    </source>
</evidence>
<name>A0A2H0V5W3_9BACT</name>
<accession>A0A2H0V5W3</accession>
<dbReference type="EMBL" id="PFAP01000005">
    <property type="protein sequence ID" value="PIR94452.1"/>
    <property type="molecule type" value="Genomic_DNA"/>
</dbReference>
<sequence>MTQPVRGFWGVMGVLSRYLLSFIVIYAVICLALGSVFYFLTTKFAKVGYDWNYYYNVYLPENDAVTLIYFFILLGSFFLSLMALRWIEQRFFPTEHRRVFRSDIV</sequence>
<evidence type="ECO:0000313" key="3">
    <source>
        <dbReference type="Proteomes" id="UP000229901"/>
    </source>
</evidence>
<feature type="transmembrane region" description="Helical" evidence="1">
    <location>
        <begin position="18"/>
        <end position="40"/>
    </location>
</feature>
<keyword evidence="1" id="KW-1133">Transmembrane helix</keyword>
<gene>
    <name evidence="2" type="ORF">COT97_01190</name>
</gene>
<organism evidence="2 3">
    <name type="scientific">Candidatus Falkowbacteria bacterium CG10_big_fil_rev_8_21_14_0_10_39_11</name>
    <dbReference type="NCBI Taxonomy" id="1974565"/>
    <lineage>
        <taxon>Bacteria</taxon>
        <taxon>Candidatus Falkowiibacteriota</taxon>
    </lineage>
</organism>
<proteinExistence type="predicted"/>
<evidence type="ECO:0000313" key="2">
    <source>
        <dbReference type="EMBL" id="PIR94452.1"/>
    </source>
</evidence>
<reference evidence="3" key="1">
    <citation type="submission" date="2017-09" db="EMBL/GenBank/DDBJ databases">
        <title>Depth-based differentiation of microbial function through sediment-hosted aquifers and enrichment of novel symbionts in the deep terrestrial subsurface.</title>
        <authorList>
            <person name="Probst A.J."/>
            <person name="Ladd B."/>
            <person name="Jarett J.K."/>
            <person name="Geller-Mcgrath D.E."/>
            <person name="Sieber C.M.K."/>
            <person name="Emerson J.B."/>
            <person name="Anantharaman K."/>
            <person name="Thomas B.C."/>
            <person name="Malmstrom R."/>
            <person name="Stieglmeier M."/>
            <person name="Klingl A."/>
            <person name="Woyke T."/>
            <person name="Ryan C.M."/>
            <person name="Banfield J.F."/>
        </authorList>
    </citation>
    <scope>NUCLEOTIDE SEQUENCE [LARGE SCALE GENOMIC DNA]</scope>
</reference>